<feature type="non-terminal residue" evidence="1">
    <location>
        <position position="76"/>
    </location>
</feature>
<dbReference type="EMBL" id="BTRK01000005">
    <property type="protein sequence ID" value="GMR51643.1"/>
    <property type="molecule type" value="Genomic_DNA"/>
</dbReference>
<dbReference type="AlphaFoldDB" id="A0AAN5I498"/>
<sequence length="76" mass="8663">DCDQKMDKIEGCDVAAFTPLVDSKPMTCPDGKHLFYQVRDWAQHATEKTLKCDNRIGRWMVGELVDFAKDDRVVCA</sequence>
<proteinExistence type="predicted"/>
<evidence type="ECO:0000313" key="2">
    <source>
        <dbReference type="Proteomes" id="UP001328107"/>
    </source>
</evidence>
<accession>A0AAN5I498</accession>
<name>A0AAN5I498_9BILA</name>
<keyword evidence="2" id="KW-1185">Reference proteome</keyword>
<gene>
    <name evidence="1" type="ORF">PMAYCL1PPCAC_21838</name>
</gene>
<feature type="non-terminal residue" evidence="1">
    <location>
        <position position="1"/>
    </location>
</feature>
<evidence type="ECO:0000313" key="1">
    <source>
        <dbReference type="EMBL" id="GMR51643.1"/>
    </source>
</evidence>
<comment type="caution">
    <text evidence="1">The sequence shown here is derived from an EMBL/GenBank/DDBJ whole genome shotgun (WGS) entry which is preliminary data.</text>
</comment>
<dbReference type="Proteomes" id="UP001328107">
    <property type="component" value="Unassembled WGS sequence"/>
</dbReference>
<reference evidence="2" key="1">
    <citation type="submission" date="2022-10" db="EMBL/GenBank/DDBJ databases">
        <title>Genome assembly of Pristionchus species.</title>
        <authorList>
            <person name="Yoshida K."/>
            <person name="Sommer R.J."/>
        </authorList>
    </citation>
    <scope>NUCLEOTIDE SEQUENCE [LARGE SCALE GENOMIC DNA]</scope>
    <source>
        <strain evidence="2">RS5460</strain>
    </source>
</reference>
<organism evidence="1 2">
    <name type="scientific">Pristionchus mayeri</name>
    <dbReference type="NCBI Taxonomy" id="1317129"/>
    <lineage>
        <taxon>Eukaryota</taxon>
        <taxon>Metazoa</taxon>
        <taxon>Ecdysozoa</taxon>
        <taxon>Nematoda</taxon>
        <taxon>Chromadorea</taxon>
        <taxon>Rhabditida</taxon>
        <taxon>Rhabditina</taxon>
        <taxon>Diplogasteromorpha</taxon>
        <taxon>Diplogasteroidea</taxon>
        <taxon>Neodiplogasteridae</taxon>
        <taxon>Pristionchus</taxon>
    </lineage>
</organism>
<protein>
    <submittedName>
        <fullName evidence="1">Uncharacterized protein</fullName>
    </submittedName>
</protein>